<name>A0A8X6KJS6_TRICU</name>
<sequence length="72" mass="8251">MNMGWSDKKRNHLQYLCIPSAIQLVPHSADMPINDPPKKYAIVKDYVEEFIRPGTSHDSDFEAEDLNEPHIG</sequence>
<dbReference type="OrthoDB" id="7490920at2759"/>
<gene>
    <name evidence="1" type="ORF">TNCT_489011</name>
</gene>
<evidence type="ECO:0000313" key="2">
    <source>
        <dbReference type="Proteomes" id="UP000887116"/>
    </source>
</evidence>
<evidence type="ECO:0000313" key="1">
    <source>
        <dbReference type="EMBL" id="GFQ74028.1"/>
    </source>
</evidence>
<comment type="caution">
    <text evidence="1">The sequence shown here is derived from an EMBL/GenBank/DDBJ whole genome shotgun (WGS) entry which is preliminary data.</text>
</comment>
<reference evidence="1" key="1">
    <citation type="submission" date="2020-07" db="EMBL/GenBank/DDBJ databases">
        <title>Multicomponent nature underlies the extraordinary mechanical properties of spider dragline silk.</title>
        <authorList>
            <person name="Kono N."/>
            <person name="Nakamura H."/>
            <person name="Mori M."/>
            <person name="Yoshida Y."/>
            <person name="Ohtoshi R."/>
            <person name="Malay A.D."/>
            <person name="Moran D.A.P."/>
            <person name="Tomita M."/>
            <person name="Numata K."/>
            <person name="Arakawa K."/>
        </authorList>
    </citation>
    <scope>NUCLEOTIDE SEQUENCE</scope>
</reference>
<dbReference type="AlphaFoldDB" id="A0A8X6KJS6"/>
<organism evidence="1 2">
    <name type="scientific">Trichonephila clavata</name>
    <name type="common">Joro spider</name>
    <name type="synonym">Nephila clavata</name>
    <dbReference type="NCBI Taxonomy" id="2740835"/>
    <lineage>
        <taxon>Eukaryota</taxon>
        <taxon>Metazoa</taxon>
        <taxon>Ecdysozoa</taxon>
        <taxon>Arthropoda</taxon>
        <taxon>Chelicerata</taxon>
        <taxon>Arachnida</taxon>
        <taxon>Araneae</taxon>
        <taxon>Araneomorphae</taxon>
        <taxon>Entelegynae</taxon>
        <taxon>Araneoidea</taxon>
        <taxon>Nephilidae</taxon>
        <taxon>Trichonephila</taxon>
    </lineage>
</organism>
<accession>A0A8X6KJS6</accession>
<keyword evidence="2" id="KW-1185">Reference proteome</keyword>
<dbReference type="Proteomes" id="UP000887116">
    <property type="component" value="Unassembled WGS sequence"/>
</dbReference>
<dbReference type="EMBL" id="BMAO01021375">
    <property type="protein sequence ID" value="GFQ74028.1"/>
    <property type="molecule type" value="Genomic_DNA"/>
</dbReference>
<protein>
    <submittedName>
        <fullName evidence="1">Uncharacterized protein</fullName>
    </submittedName>
</protein>
<proteinExistence type="predicted"/>